<feature type="compositionally biased region" description="Polar residues" evidence="1">
    <location>
        <begin position="11"/>
        <end position="24"/>
    </location>
</feature>
<evidence type="ECO:0000256" key="1">
    <source>
        <dbReference type="SAM" id="MobiDB-lite"/>
    </source>
</evidence>
<comment type="caution">
    <text evidence="2">The sequence shown here is derived from an EMBL/GenBank/DDBJ whole genome shotgun (WGS) entry which is preliminary data.</text>
</comment>
<sequence>MALCPAPAVTGPSSMTRISKTTGCTKAVKVKVKDQQPAKRPPPTQPDDDPYETGDIAAPERDRDDEQRGL</sequence>
<evidence type="ECO:0000313" key="2">
    <source>
        <dbReference type="EMBL" id="KIZ33351.1"/>
    </source>
</evidence>
<reference evidence="2 3" key="1">
    <citation type="submission" date="2014-11" db="EMBL/GenBank/DDBJ databases">
        <title>Genomics and ecophysiology of heterotrophic nitrogen fixing bacteria isolated from estuarine surface water.</title>
        <authorList>
            <person name="Bentzon-Tilia M."/>
            <person name="Severin I."/>
            <person name="Hansen L.H."/>
            <person name="Riemann L."/>
        </authorList>
    </citation>
    <scope>NUCLEOTIDE SEQUENCE [LARGE SCALE GENOMIC DNA]</scope>
    <source>
        <strain evidence="2 3">BAL398</strain>
    </source>
</reference>
<feature type="compositionally biased region" description="Basic and acidic residues" evidence="1">
    <location>
        <begin position="58"/>
        <end position="70"/>
    </location>
</feature>
<name>A0A0D7DYM4_RHOPL</name>
<dbReference type="EMBL" id="JXXE01000752">
    <property type="protein sequence ID" value="KIZ33351.1"/>
    <property type="molecule type" value="Genomic_DNA"/>
</dbReference>
<dbReference type="AlphaFoldDB" id="A0A0D7DYM4"/>
<dbReference type="PATRIC" id="fig|1076.23.peg.4021"/>
<dbReference type="Proteomes" id="UP000032515">
    <property type="component" value="Unassembled WGS sequence"/>
</dbReference>
<gene>
    <name evidence="2" type="ORF">OO17_28455</name>
</gene>
<organism evidence="2 3">
    <name type="scientific">Rhodopseudomonas palustris</name>
    <dbReference type="NCBI Taxonomy" id="1076"/>
    <lineage>
        <taxon>Bacteria</taxon>
        <taxon>Pseudomonadati</taxon>
        <taxon>Pseudomonadota</taxon>
        <taxon>Alphaproteobacteria</taxon>
        <taxon>Hyphomicrobiales</taxon>
        <taxon>Nitrobacteraceae</taxon>
        <taxon>Rhodopseudomonas</taxon>
    </lineage>
</organism>
<protein>
    <submittedName>
        <fullName evidence="2">Uncharacterized protein</fullName>
    </submittedName>
</protein>
<accession>A0A0D7DYM4</accession>
<feature type="region of interest" description="Disordered" evidence="1">
    <location>
        <begin position="1"/>
        <end position="70"/>
    </location>
</feature>
<proteinExistence type="predicted"/>
<evidence type="ECO:0000313" key="3">
    <source>
        <dbReference type="Proteomes" id="UP000032515"/>
    </source>
</evidence>